<dbReference type="SUPFAM" id="SSF103473">
    <property type="entry name" value="MFS general substrate transporter"/>
    <property type="match status" value="1"/>
</dbReference>
<comment type="caution">
    <text evidence="7">Lacks conserved residue(s) required for the propagation of feature annotation.</text>
</comment>
<comment type="similarity">
    <text evidence="2 7">Belongs to the ferroportin (FP) (TC 2.A.100) family. SLC40A subfamily.</text>
</comment>
<evidence type="ECO:0000256" key="4">
    <source>
        <dbReference type="ARBA" id="ARBA00022692"/>
    </source>
</evidence>
<accession>A0A9P4I0C4</accession>
<name>A0A9P4I0C4_9PEZI</name>
<dbReference type="OrthoDB" id="648861at2759"/>
<feature type="transmembrane region" description="Helical" evidence="7">
    <location>
        <begin position="296"/>
        <end position="317"/>
    </location>
</feature>
<evidence type="ECO:0000313" key="9">
    <source>
        <dbReference type="EMBL" id="KAF2091188.1"/>
    </source>
</evidence>
<evidence type="ECO:0000256" key="6">
    <source>
        <dbReference type="ARBA" id="ARBA00023136"/>
    </source>
</evidence>
<dbReference type="AlphaFoldDB" id="A0A9P4I0C4"/>
<feature type="transmembrane region" description="Helical" evidence="7">
    <location>
        <begin position="264"/>
        <end position="284"/>
    </location>
</feature>
<dbReference type="EMBL" id="ML978712">
    <property type="protein sequence ID" value="KAF2091188.1"/>
    <property type="molecule type" value="Genomic_DNA"/>
</dbReference>
<reference evidence="9" key="1">
    <citation type="journal article" date="2020" name="Stud. Mycol.">
        <title>101 Dothideomycetes genomes: a test case for predicting lifestyles and emergence of pathogens.</title>
        <authorList>
            <person name="Haridas S."/>
            <person name="Albert R."/>
            <person name="Binder M."/>
            <person name="Bloem J."/>
            <person name="Labutti K."/>
            <person name="Salamov A."/>
            <person name="Andreopoulos B."/>
            <person name="Baker S."/>
            <person name="Barry K."/>
            <person name="Bills G."/>
            <person name="Bluhm B."/>
            <person name="Cannon C."/>
            <person name="Castanera R."/>
            <person name="Culley D."/>
            <person name="Daum C."/>
            <person name="Ezra D."/>
            <person name="Gonzalez J."/>
            <person name="Henrissat B."/>
            <person name="Kuo A."/>
            <person name="Liang C."/>
            <person name="Lipzen A."/>
            <person name="Lutzoni F."/>
            <person name="Magnuson J."/>
            <person name="Mondo S."/>
            <person name="Nolan M."/>
            <person name="Ohm R."/>
            <person name="Pangilinan J."/>
            <person name="Park H.-J."/>
            <person name="Ramirez L."/>
            <person name="Alfaro M."/>
            <person name="Sun H."/>
            <person name="Tritt A."/>
            <person name="Yoshinaga Y."/>
            <person name="Zwiers L.-H."/>
            <person name="Turgeon B."/>
            <person name="Goodwin S."/>
            <person name="Spatafora J."/>
            <person name="Crous P."/>
            <person name="Grigoriev I."/>
        </authorList>
    </citation>
    <scope>NUCLEOTIDE SEQUENCE</scope>
    <source>
        <strain evidence="9">CBS 121410</strain>
    </source>
</reference>
<sequence length="472" mass="50404">ISSQSNPDTILPLLYISHTLSAWNIRTFEFASVLFIATLFPSTLLPASLYALIRATAAFALGGYVGRRVDGAGRLSGVRASIVAMRGSVAGSCVGLAGIGWVLRSGGDGGWGKVLVGCVFGACVGLACVEKLGSVANTVAVERDWVVVIAEDSATSREELNSTMRRIDLLAKMLAPVFVSLVDAYSSNMALWVVFGQNMLSVLIEYYTIARVYSAVPSLQIQKVSYTNSSPSSPISPNHTSTTPSQTTPSSTPLTHLHNLLSPWTLYISSPVFLASFSLSLLYLTVLSTGIQLQTYLLTLSFTALHVSLLRIIAVIVELLATWAAPRLMRRIGPVRAGLWFLNQQLVCVVVAVGLYFAVGEGSTAATLRAKGLSLMAGVAVSRLGLWGFDLCVQFLVQEDVPSPHRATFSAAELALQNAFELLSFASTAVFARPDQFMYPVLISGGAVAVAACCFAAFVRKRRGHLLHASKC</sequence>
<dbReference type="GO" id="GO:0005381">
    <property type="term" value="F:iron ion transmembrane transporter activity"/>
    <property type="evidence" value="ECO:0007669"/>
    <property type="project" value="UniProtKB-UniRule"/>
</dbReference>
<organism evidence="9 10">
    <name type="scientific">Saccharata proteae CBS 121410</name>
    <dbReference type="NCBI Taxonomy" id="1314787"/>
    <lineage>
        <taxon>Eukaryota</taxon>
        <taxon>Fungi</taxon>
        <taxon>Dikarya</taxon>
        <taxon>Ascomycota</taxon>
        <taxon>Pezizomycotina</taxon>
        <taxon>Dothideomycetes</taxon>
        <taxon>Dothideomycetes incertae sedis</taxon>
        <taxon>Botryosphaeriales</taxon>
        <taxon>Saccharataceae</taxon>
        <taxon>Saccharata</taxon>
    </lineage>
</organism>
<keyword evidence="6 7" id="KW-0472">Membrane</keyword>
<evidence type="ECO:0000256" key="5">
    <source>
        <dbReference type="ARBA" id="ARBA00022989"/>
    </source>
</evidence>
<evidence type="ECO:0000256" key="7">
    <source>
        <dbReference type="RuleBase" id="RU365065"/>
    </source>
</evidence>
<feature type="non-terminal residue" evidence="9">
    <location>
        <position position="472"/>
    </location>
</feature>
<dbReference type="PANTHER" id="PTHR11660">
    <property type="entry name" value="SOLUTE CARRIER FAMILY 40 MEMBER"/>
    <property type="match status" value="1"/>
</dbReference>
<evidence type="ECO:0000256" key="3">
    <source>
        <dbReference type="ARBA" id="ARBA00022448"/>
    </source>
</evidence>
<dbReference type="PANTHER" id="PTHR11660:SF57">
    <property type="entry name" value="SOLUTE CARRIER FAMILY 40 MEMBER"/>
    <property type="match status" value="1"/>
</dbReference>
<proteinExistence type="inferred from homology"/>
<dbReference type="Pfam" id="PF06963">
    <property type="entry name" value="FPN1"/>
    <property type="match status" value="1"/>
</dbReference>
<evidence type="ECO:0000256" key="8">
    <source>
        <dbReference type="SAM" id="MobiDB-lite"/>
    </source>
</evidence>
<keyword evidence="3 7" id="KW-0813">Transport</keyword>
<feature type="transmembrane region" description="Helical" evidence="7">
    <location>
        <begin position="437"/>
        <end position="459"/>
    </location>
</feature>
<dbReference type="Gene3D" id="1.20.1250.20">
    <property type="entry name" value="MFS general substrate transporter like domains"/>
    <property type="match status" value="1"/>
</dbReference>
<evidence type="ECO:0000256" key="1">
    <source>
        <dbReference type="ARBA" id="ARBA00004141"/>
    </source>
</evidence>
<feature type="non-terminal residue" evidence="9">
    <location>
        <position position="1"/>
    </location>
</feature>
<dbReference type="GO" id="GO:0016020">
    <property type="term" value="C:membrane"/>
    <property type="evidence" value="ECO:0007669"/>
    <property type="project" value="UniProtKB-SubCell"/>
</dbReference>
<feature type="transmembrane region" description="Helical" evidence="7">
    <location>
        <begin position="337"/>
        <end position="360"/>
    </location>
</feature>
<comment type="caution">
    <text evidence="9">The sequence shown here is derived from an EMBL/GenBank/DDBJ whole genome shotgun (WGS) entry which is preliminary data.</text>
</comment>
<feature type="transmembrane region" description="Helical" evidence="7">
    <location>
        <begin position="30"/>
        <end position="53"/>
    </location>
</feature>
<feature type="region of interest" description="Disordered" evidence="8">
    <location>
        <begin position="227"/>
        <end position="251"/>
    </location>
</feature>
<feature type="transmembrane region" description="Helical" evidence="7">
    <location>
        <begin position="173"/>
        <end position="195"/>
    </location>
</feature>
<evidence type="ECO:0000313" key="10">
    <source>
        <dbReference type="Proteomes" id="UP000799776"/>
    </source>
</evidence>
<dbReference type="InterPro" id="IPR036259">
    <property type="entry name" value="MFS_trans_sf"/>
</dbReference>
<comment type="subcellular location">
    <subcellularLocation>
        <location evidence="1 7">Membrane</location>
        <topology evidence="1 7">Multi-pass membrane protein</topology>
    </subcellularLocation>
</comment>
<feature type="transmembrane region" description="Helical" evidence="7">
    <location>
        <begin position="83"/>
        <end position="103"/>
    </location>
</feature>
<keyword evidence="7" id="KW-0406">Ion transport</keyword>
<comment type="function">
    <text evidence="7">May be involved in iron transport and iron homeostasis.</text>
</comment>
<evidence type="ECO:0000256" key="2">
    <source>
        <dbReference type="ARBA" id="ARBA00006279"/>
    </source>
</evidence>
<dbReference type="InterPro" id="IPR009716">
    <property type="entry name" value="Ferroportin-1"/>
</dbReference>
<keyword evidence="5 7" id="KW-1133">Transmembrane helix</keyword>
<dbReference type="Proteomes" id="UP000799776">
    <property type="component" value="Unassembled WGS sequence"/>
</dbReference>
<keyword evidence="4 7" id="KW-0812">Transmembrane</keyword>
<gene>
    <name evidence="9" type="ORF">K490DRAFT_1937</name>
</gene>
<protein>
    <recommendedName>
        <fullName evidence="7">Solute carrier family 40 member</fullName>
    </recommendedName>
</protein>
<keyword evidence="10" id="KW-1185">Reference proteome</keyword>